<evidence type="ECO:0000256" key="1">
    <source>
        <dbReference type="SAM" id="MobiDB-lite"/>
    </source>
</evidence>
<dbReference type="Gramene" id="GBG43922">
    <property type="protein sequence ID" value="GBG43922"/>
    <property type="gene ID" value="CBR_g88791"/>
</dbReference>
<organism evidence="2 3">
    <name type="scientific">Chara braunii</name>
    <name type="common">Braun's stonewort</name>
    <dbReference type="NCBI Taxonomy" id="69332"/>
    <lineage>
        <taxon>Eukaryota</taxon>
        <taxon>Viridiplantae</taxon>
        <taxon>Streptophyta</taxon>
        <taxon>Charophyceae</taxon>
        <taxon>Charales</taxon>
        <taxon>Characeae</taxon>
        <taxon>Chara</taxon>
    </lineage>
</organism>
<accession>A0A388JKD6</accession>
<gene>
    <name evidence="2" type="ORF">CBR_g88791</name>
</gene>
<feature type="compositionally biased region" description="Basic and acidic residues" evidence="1">
    <location>
        <begin position="68"/>
        <end position="79"/>
    </location>
</feature>
<feature type="non-terminal residue" evidence="2">
    <location>
        <position position="1"/>
    </location>
</feature>
<feature type="region of interest" description="Disordered" evidence="1">
    <location>
        <begin position="1"/>
        <end position="89"/>
    </location>
</feature>
<evidence type="ECO:0000313" key="2">
    <source>
        <dbReference type="EMBL" id="GBG43922.1"/>
    </source>
</evidence>
<dbReference type="AlphaFoldDB" id="A0A388JKD6"/>
<keyword evidence="3" id="KW-1185">Reference proteome</keyword>
<feature type="region of interest" description="Disordered" evidence="1">
    <location>
        <begin position="103"/>
        <end position="208"/>
    </location>
</feature>
<sequence length="208" mass="23258">RDAPVFTNEDVRDVSSAERSDGGDGSEEEDEEENEEEDEEENEEEEEEEDEEGRKEEEEEEGSCCCTSEEKKRSRDRARAVQSDGSYGGCCCVRWRELTRIWRREPGPKSREGSETIAAPVTGSQLFGSGGDARLFVRQLSRQEGSEAGWGRGRGRDRGRGRGRDPDTAGNRAMLVAKRAMAGIRRPSAPKSALGAQWPSPWTPCKWR</sequence>
<evidence type="ECO:0000313" key="3">
    <source>
        <dbReference type="Proteomes" id="UP000265515"/>
    </source>
</evidence>
<proteinExistence type="predicted"/>
<dbReference type="Proteomes" id="UP000265515">
    <property type="component" value="Unassembled WGS sequence"/>
</dbReference>
<comment type="caution">
    <text evidence="2">The sequence shown here is derived from an EMBL/GenBank/DDBJ whole genome shotgun (WGS) entry which is preliminary data.</text>
</comment>
<name>A0A388JKD6_CHABU</name>
<reference evidence="2 3" key="1">
    <citation type="journal article" date="2018" name="Cell">
        <title>The Chara Genome: Secondary Complexity and Implications for Plant Terrestrialization.</title>
        <authorList>
            <person name="Nishiyama T."/>
            <person name="Sakayama H."/>
            <person name="Vries J.D."/>
            <person name="Buschmann H."/>
            <person name="Saint-Marcoux D."/>
            <person name="Ullrich K.K."/>
            <person name="Haas F.B."/>
            <person name="Vanderstraeten L."/>
            <person name="Becker D."/>
            <person name="Lang D."/>
            <person name="Vosolsobe S."/>
            <person name="Rombauts S."/>
            <person name="Wilhelmsson P.K.I."/>
            <person name="Janitza P."/>
            <person name="Kern R."/>
            <person name="Heyl A."/>
            <person name="Rumpler F."/>
            <person name="Villalobos L.I.A.C."/>
            <person name="Clay J.M."/>
            <person name="Skokan R."/>
            <person name="Toyoda A."/>
            <person name="Suzuki Y."/>
            <person name="Kagoshima H."/>
            <person name="Schijlen E."/>
            <person name="Tajeshwar N."/>
            <person name="Catarino B."/>
            <person name="Hetherington A.J."/>
            <person name="Saltykova A."/>
            <person name="Bonnot C."/>
            <person name="Breuninger H."/>
            <person name="Symeonidi A."/>
            <person name="Radhakrishnan G.V."/>
            <person name="Van Nieuwerburgh F."/>
            <person name="Deforce D."/>
            <person name="Chang C."/>
            <person name="Karol K.G."/>
            <person name="Hedrich R."/>
            <person name="Ulvskov P."/>
            <person name="Glockner G."/>
            <person name="Delwiche C.F."/>
            <person name="Petrasek J."/>
            <person name="Van de Peer Y."/>
            <person name="Friml J."/>
            <person name="Beilby M."/>
            <person name="Dolan L."/>
            <person name="Kohara Y."/>
            <person name="Sugano S."/>
            <person name="Fujiyama A."/>
            <person name="Delaux P.-M."/>
            <person name="Quint M."/>
            <person name="TheiBen G."/>
            <person name="Hagemann M."/>
            <person name="Harholt J."/>
            <person name="Dunand C."/>
            <person name="Zachgo S."/>
            <person name="Langdale J."/>
            <person name="Maumus F."/>
            <person name="Straeten D.V.D."/>
            <person name="Gould S.B."/>
            <person name="Rensing S.A."/>
        </authorList>
    </citation>
    <scope>NUCLEOTIDE SEQUENCE [LARGE SCALE GENOMIC DNA]</scope>
    <source>
        <strain evidence="2 3">S276</strain>
    </source>
</reference>
<feature type="compositionally biased region" description="Basic and acidic residues" evidence="1">
    <location>
        <begin position="154"/>
        <end position="167"/>
    </location>
</feature>
<protein>
    <submittedName>
        <fullName evidence="2">Uncharacterized protein</fullName>
    </submittedName>
</protein>
<dbReference type="EMBL" id="BFEA01009650">
    <property type="protein sequence ID" value="GBG43922.1"/>
    <property type="molecule type" value="Genomic_DNA"/>
</dbReference>
<feature type="compositionally biased region" description="Basic and acidic residues" evidence="1">
    <location>
        <begin position="1"/>
        <end position="22"/>
    </location>
</feature>
<feature type="compositionally biased region" description="Acidic residues" evidence="1">
    <location>
        <begin position="24"/>
        <end position="62"/>
    </location>
</feature>
<feature type="compositionally biased region" description="Basic and acidic residues" evidence="1">
    <location>
        <begin position="103"/>
        <end position="114"/>
    </location>
</feature>